<organism evidence="3 4">
    <name type="scientific">Hymenobacter edaphi</name>
    <dbReference type="NCBI Taxonomy" id="2211146"/>
    <lineage>
        <taxon>Bacteria</taxon>
        <taxon>Pseudomonadati</taxon>
        <taxon>Bacteroidota</taxon>
        <taxon>Cytophagia</taxon>
        <taxon>Cytophagales</taxon>
        <taxon>Hymenobacteraceae</taxon>
        <taxon>Hymenobacter</taxon>
    </lineage>
</organism>
<dbReference type="EMBL" id="QHKM01000002">
    <property type="protein sequence ID" value="RAK68315.1"/>
    <property type="molecule type" value="Genomic_DNA"/>
</dbReference>
<evidence type="ECO:0000313" key="4">
    <source>
        <dbReference type="Proteomes" id="UP000248553"/>
    </source>
</evidence>
<protein>
    <recommendedName>
        <fullName evidence="5">DUF4352 domain-containing protein</fullName>
    </recommendedName>
</protein>
<keyword evidence="4" id="KW-1185">Reference proteome</keyword>
<gene>
    <name evidence="3" type="ORF">DLM85_09825</name>
</gene>
<feature type="compositionally biased region" description="Low complexity" evidence="1">
    <location>
        <begin position="25"/>
        <end position="51"/>
    </location>
</feature>
<dbReference type="AlphaFoldDB" id="A0A328BNP5"/>
<feature type="signal peptide" evidence="2">
    <location>
        <begin position="1"/>
        <end position="19"/>
    </location>
</feature>
<comment type="caution">
    <text evidence="3">The sequence shown here is derived from an EMBL/GenBank/DDBJ whole genome shotgun (WGS) entry which is preliminary data.</text>
</comment>
<keyword evidence="2" id="KW-0732">Signal</keyword>
<feature type="compositionally biased region" description="Low complexity" evidence="1">
    <location>
        <begin position="67"/>
        <end position="76"/>
    </location>
</feature>
<reference evidence="4" key="1">
    <citation type="submission" date="2018-05" db="EMBL/GenBank/DDBJ databases">
        <authorList>
            <person name="Nie L."/>
        </authorList>
    </citation>
    <scope>NUCLEOTIDE SEQUENCE [LARGE SCALE GENOMIC DNA]</scope>
    <source>
        <strain evidence="4">NL</strain>
    </source>
</reference>
<sequence length="194" mass="20183">MHKHLIALAAAALSLAACSQDKPADTAATTETSTTTTTAPAEQPAAPPADAGVARTEAATPPPAPAPAALATQPGPKNTQVALTKARVVGDILSVELQYSLPPTAENSATVYEDIDQVNYIDDATSRKYEVLKDQQGKYMASPLSYNDKQFHADVRKTGVAIVTLKFPAPPATSQTISLSIPEAGSFDAVAVQR</sequence>
<feature type="chain" id="PRO_5016330050" description="DUF4352 domain-containing protein" evidence="2">
    <location>
        <begin position="20"/>
        <end position="194"/>
    </location>
</feature>
<evidence type="ECO:0000256" key="1">
    <source>
        <dbReference type="SAM" id="MobiDB-lite"/>
    </source>
</evidence>
<dbReference type="Proteomes" id="UP000248553">
    <property type="component" value="Unassembled WGS sequence"/>
</dbReference>
<evidence type="ECO:0000256" key="2">
    <source>
        <dbReference type="SAM" id="SignalP"/>
    </source>
</evidence>
<evidence type="ECO:0008006" key="5">
    <source>
        <dbReference type="Google" id="ProtNLM"/>
    </source>
</evidence>
<dbReference type="OrthoDB" id="7448083at2"/>
<dbReference type="RefSeq" id="WP_111477928.1">
    <property type="nucleotide sequence ID" value="NZ_QHKM01000002.1"/>
</dbReference>
<dbReference type="PROSITE" id="PS51257">
    <property type="entry name" value="PROKAR_LIPOPROTEIN"/>
    <property type="match status" value="1"/>
</dbReference>
<proteinExistence type="predicted"/>
<feature type="region of interest" description="Disordered" evidence="1">
    <location>
        <begin position="22"/>
        <end position="77"/>
    </location>
</feature>
<accession>A0A328BNP5</accession>
<evidence type="ECO:0000313" key="3">
    <source>
        <dbReference type="EMBL" id="RAK68315.1"/>
    </source>
</evidence>
<name>A0A328BNP5_9BACT</name>